<protein>
    <submittedName>
        <fullName evidence="1">Uncharacterized protein</fullName>
    </submittedName>
</protein>
<dbReference type="EMBL" id="GBRH01278287">
    <property type="protein sequence ID" value="JAD19608.1"/>
    <property type="molecule type" value="Transcribed_RNA"/>
</dbReference>
<reference evidence="1" key="2">
    <citation type="journal article" date="2015" name="Data Brief">
        <title>Shoot transcriptome of the giant reed, Arundo donax.</title>
        <authorList>
            <person name="Barrero R.A."/>
            <person name="Guerrero F.D."/>
            <person name="Moolhuijzen P."/>
            <person name="Goolsby J.A."/>
            <person name="Tidwell J."/>
            <person name="Bellgard S.E."/>
            <person name="Bellgard M.I."/>
        </authorList>
    </citation>
    <scope>NUCLEOTIDE SEQUENCE</scope>
    <source>
        <tissue evidence="1">Shoot tissue taken approximately 20 cm above the soil surface</tissue>
    </source>
</reference>
<sequence>MTSSCPLYTVTFTPYDSSSSTSLIAGLMKSLASAS</sequence>
<accession>A0A0A8Y4P0</accession>
<reference evidence="1" key="1">
    <citation type="submission" date="2014-09" db="EMBL/GenBank/DDBJ databases">
        <authorList>
            <person name="Magalhaes I.L.F."/>
            <person name="Oliveira U."/>
            <person name="Santos F.R."/>
            <person name="Vidigal T.H.D.A."/>
            <person name="Brescovit A.D."/>
            <person name="Santos A.J."/>
        </authorList>
    </citation>
    <scope>NUCLEOTIDE SEQUENCE</scope>
    <source>
        <tissue evidence="1">Shoot tissue taken approximately 20 cm above the soil surface</tissue>
    </source>
</reference>
<dbReference type="AlphaFoldDB" id="A0A0A8Y4P0"/>
<proteinExistence type="predicted"/>
<name>A0A0A8Y4P0_ARUDO</name>
<evidence type="ECO:0000313" key="1">
    <source>
        <dbReference type="EMBL" id="JAD19608.1"/>
    </source>
</evidence>
<organism evidence="1">
    <name type="scientific">Arundo donax</name>
    <name type="common">Giant reed</name>
    <name type="synonym">Donax arundinaceus</name>
    <dbReference type="NCBI Taxonomy" id="35708"/>
    <lineage>
        <taxon>Eukaryota</taxon>
        <taxon>Viridiplantae</taxon>
        <taxon>Streptophyta</taxon>
        <taxon>Embryophyta</taxon>
        <taxon>Tracheophyta</taxon>
        <taxon>Spermatophyta</taxon>
        <taxon>Magnoliopsida</taxon>
        <taxon>Liliopsida</taxon>
        <taxon>Poales</taxon>
        <taxon>Poaceae</taxon>
        <taxon>PACMAD clade</taxon>
        <taxon>Arundinoideae</taxon>
        <taxon>Arundineae</taxon>
        <taxon>Arundo</taxon>
    </lineage>
</organism>